<dbReference type="Pfam" id="PF00126">
    <property type="entry name" value="HTH_1"/>
    <property type="match status" value="1"/>
</dbReference>
<dbReference type="GO" id="GO:0003700">
    <property type="term" value="F:DNA-binding transcription factor activity"/>
    <property type="evidence" value="ECO:0007669"/>
    <property type="project" value="InterPro"/>
</dbReference>
<dbReference type="SUPFAM" id="SSF46785">
    <property type="entry name" value="Winged helix' DNA-binding domain"/>
    <property type="match status" value="1"/>
</dbReference>
<dbReference type="CDD" id="cd08422">
    <property type="entry name" value="PBP2_CrgA_like"/>
    <property type="match status" value="1"/>
</dbReference>
<comment type="similarity">
    <text evidence="1">Belongs to the LysR transcriptional regulatory family.</text>
</comment>
<reference evidence="6 7" key="1">
    <citation type="submission" date="2018-03" db="EMBL/GenBank/DDBJ databases">
        <title>Genome sequencing of Phreatobacter sp.</title>
        <authorList>
            <person name="Kim S.-J."/>
            <person name="Heo J."/>
            <person name="Kwon S.-W."/>
        </authorList>
    </citation>
    <scope>NUCLEOTIDE SEQUENCE [LARGE SCALE GENOMIC DNA]</scope>
    <source>
        <strain evidence="6 7">S-12</strain>
    </source>
</reference>
<evidence type="ECO:0000256" key="3">
    <source>
        <dbReference type="ARBA" id="ARBA00023125"/>
    </source>
</evidence>
<protein>
    <submittedName>
        <fullName evidence="6">LysR family transcriptional regulator</fullName>
    </submittedName>
</protein>
<dbReference type="InterPro" id="IPR005119">
    <property type="entry name" value="LysR_subst-bd"/>
</dbReference>
<dbReference type="KEGG" id="phr:C6569_21455"/>
<keyword evidence="2" id="KW-0805">Transcription regulation</keyword>
<sequence length="354" mass="39011">MAFSLVRFRARDPPVWNDFKRLYAGSPLAERSGCGQDCFPEGKNGSEPLTPLADLEVFARVVTAGSMSAAGREMGLSPAVISKRIKRLEERLGTRLLQRTTRQLSLTEAGQGYYERVVAILASIDEAESFVTRRSNLARGTLRVSAPTSFGRLHIAPHLRTFLGANPDLVVHLELSDSFVDIVAEGYDVAIRIGELDDSSFVARRLAPNHRLLVATPGYLAARGRPADLSDLADHALLAHNADTWRLEGPDGLQVVRLHGPLRTNSSEVVREAVLAGIGIALRSTWDVGPELQDGRLEVVLPQWRASRRVAVHAVYPTRRFLPQKVRVFVDWLAALYGPVPYWDRGLDLAAREG</sequence>
<dbReference type="GO" id="GO:0003677">
    <property type="term" value="F:DNA binding"/>
    <property type="evidence" value="ECO:0007669"/>
    <property type="project" value="UniProtKB-KW"/>
</dbReference>
<dbReference type="AlphaFoldDB" id="A0A2S0NGX0"/>
<dbReference type="PROSITE" id="PS50931">
    <property type="entry name" value="HTH_LYSR"/>
    <property type="match status" value="1"/>
</dbReference>
<evidence type="ECO:0000256" key="4">
    <source>
        <dbReference type="ARBA" id="ARBA00023163"/>
    </source>
</evidence>
<dbReference type="SUPFAM" id="SSF53850">
    <property type="entry name" value="Periplasmic binding protein-like II"/>
    <property type="match status" value="1"/>
</dbReference>
<dbReference type="FunFam" id="3.40.190.290:FF:000001">
    <property type="entry name" value="Transcriptional regulator, LysR family"/>
    <property type="match status" value="1"/>
</dbReference>
<feature type="domain" description="HTH lysR-type" evidence="5">
    <location>
        <begin position="50"/>
        <end position="107"/>
    </location>
</feature>
<evidence type="ECO:0000256" key="2">
    <source>
        <dbReference type="ARBA" id="ARBA00023015"/>
    </source>
</evidence>
<proteinExistence type="inferred from homology"/>
<dbReference type="OrthoDB" id="9813056at2"/>
<dbReference type="Gene3D" id="1.10.10.10">
    <property type="entry name" value="Winged helix-like DNA-binding domain superfamily/Winged helix DNA-binding domain"/>
    <property type="match status" value="1"/>
</dbReference>
<accession>A0A2S0NGX0</accession>
<dbReference type="PANTHER" id="PTHR30537">
    <property type="entry name" value="HTH-TYPE TRANSCRIPTIONAL REGULATOR"/>
    <property type="match status" value="1"/>
</dbReference>
<evidence type="ECO:0000313" key="7">
    <source>
        <dbReference type="Proteomes" id="UP000237889"/>
    </source>
</evidence>
<keyword evidence="3" id="KW-0238">DNA-binding</keyword>
<keyword evidence="4" id="KW-0804">Transcription</keyword>
<dbReference type="InterPro" id="IPR000847">
    <property type="entry name" value="LysR_HTH_N"/>
</dbReference>
<dbReference type="PANTHER" id="PTHR30537:SF5">
    <property type="entry name" value="HTH-TYPE TRANSCRIPTIONAL ACTIVATOR TTDR-RELATED"/>
    <property type="match status" value="1"/>
</dbReference>
<dbReference type="InterPro" id="IPR036390">
    <property type="entry name" value="WH_DNA-bd_sf"/>
</dbReference>
<keyword evidence="7" id="KW-1185">Reference proteome</keyword>
<gene>
    <name evidence="6" type="ORF">C6569_21455</name>
</gene>
<dbReference type="InterPro" id="IPR058163">
    <property type="entry name" value="LysR-type_TF_proteobact-type"/>
</dbReference>
<dbReference type="InterPro" id="IPR036388">
    <property type="entry name" value="WH-like_DNA-bd_sf"/>
</dbReference>
<dbReference type="Gene3D" id="3.40.190.290">
    <property type="match status" value="1"/>
</dbReference>
<evidence type="ECO:0000259" key="5">
    <source>
        <dbReference type="PROSITE" id="PS50931"/>
    </source>
</evidence>
<organism evidence="6 7">
    <name type="scientific">Phreatobacter cathodiphilus</name>
    <dbReference type="NCBI Taxonomy" id="1868589"/>
    <lineage>
        <taxon>Bacteria</taxon>
        <taxon>Pseudomonadati</taxon>
        <taxon>Pseudomonadota</taxon>
        <taxon>Alphaproteobacteria</taxon>
        <taxon>Hyphomicrobiales</taxon>
        <taxon>Phreatobacteraceae</taxon>
        <taxon>Phreatobacter</taxon>
    </lineage>
</organism>
<dbReference type="Pfam" id="PF03466">
    <property type="entry name" value="LysR_substrate"/>
    <property type="match status" value="1"/>
</dbReference>
<dbReference type="FunFam" id="1.10.10.10:FF:000001">
    <property type="entry name" value="LysR family transcriptional regulator"/>
    <property type="match status" value="1"/>
</dbReference>
<evidence type="ECO:0000313" key="6">
    <source>
        <dbReference type="EMBL" id="AVO47405.1"/>
    </source>
</evidence>
<dbReference type="Proteomes" id="UP000237889">
    <property type="component" value="Chromosome"/>
</dbReference>
<evidence type="ECO:0000256" key="1">
    <source>
        <dbReference type="ARBA" id="ARBA00009437"/>
    </source>
</evidence>
<dbReference type="EMBL" id="CP027668">
    <property type="protein sequence ID" value="AVO47405.1"/>
    <property type="molecule type" value="Genomic_DNA"/>
</dbReference>
<name>A0A2S0NGX0_9HYPH</name>